<dbReference type="InterPro" id="IPR037401">
    <property type="entry name" value="SnoaL-like"/>
</dbReference>
<reference evidence="2 3" key="1">
    <citation type="submission" date="2020-08" db="EMBL/GenBank/DDBJ databases">
        <title>Genomic Encyclopedia of Type Strains, Phase IV (KMG-IV): sequencing the most valuable type-strain genomes for metagenomic binning, comparative biology and taxonomic classification.</title>
        <authorList>
            <person name="Goeker M."/>
        </authorList>
    </citation>
    <scope>NUCLEOTIDE SEQUENCE [LARGE SCALE GENOMIC DNA]</scope>
    <source>
        <strain evidence="2 3">DSM 17454</strain>
    </source>
</reference>
<evidence type="ECO:0000313" key="3">
    <source>
        <dbReference type="Proteomes" id="UP000532373"/>
    </source>
</evidence>
<sequence length="164" mass="18443">MTVRQFCQWMAPAAKPDHNQQLPEPLLNEGSARALIGRRRAMDIRSTLTDLSDAFNAHDLDRIMALFADDCILEMPRGSAPWGARFEGKASVRQALASRFEGLPDVHYGNGEHFVDASAKTGISKWTLTGTTRDGLQKEVHGCDFYTFRDGKVIRKDSYWKIVE</sequence>
<dbReference type="Proteomes" id="UP000532373">
    <property type="component" value="Unassembled WGS sequence"/>
</dbReference>
<protein>
    <submittedName>
        <fullName evidence="2">Ketosteroid isomerase-like protein</fullName>
    </submittedName>
</protein>
<dbReference type="GO" id="GO:0016853">
    <property type="term" value="F:isomerase activity"/>
    <property type="evidence" value="ECO:0007669"/>
    <property type="project" value="UniProtKB-KW"/>
</dbReference>
<keyword evidence="2" id="KW-0413">Isomerase</keyword>
<dbReference type="Pfam" id="PF12680">
    <property type="entry name" value="SnoaL_2"/>
    <property type="match status" value="1"/>
</dbReference>
<evidence type="ECO:0000259" key="1">
    <source>
        <dbReference type="Pfam" id="PF12680"/>
    </source>
</evidence>
<dbReference type="EMBL" id="JACHGI010000017">
    <property type="protein sequence ID" value="MBB6469584.1"/>
    <property type="molecule type" value="Genomic_DNA"/>
</dbReference>
<dbReference type="RefSeq" id="WP_246471348.1">
    <property type="nucleotide sequence ID" value="NZ_JACHGI010000017.1"/>
</dbReference>
<organism evidence="2 3">
    <name type="scientific">Aminobacter carboxidus</name>
    <dbReference type="NCBI Taxonomy" id="376165"/>
    <lineage>
        <taxon>Bacteria</taxon>
        <taxon>Pseudomonadati</taxon>
        <taxon>Pseudomonadota</taxon>
        <taxon>Alphaproteobacteria</taxon>
        <taxon>Hyphomicrobiales</taxon>
        <taxon>Phyllobacteriaceae</taxon>
        <taxon>Aminobacter</taxon>
    </lineage>
</organism>
<dbReference type="Gene3D" id="3.10.450.50">
    <property type="match status" value="1"/>
</dbReference>
<feature type="domain" description="SnoaL-like" evidence="1">
    <location>
        <begin position="50"/>
        <end position="155"/>
    </location>
</feature>
<accession>A0A8E2BFK3</accession>
<gene>
    <name evidence="2" type="ORF">HNQ96_005474</name>
</gene>
<comment type="caution">
    <text evidence="2">The sequence shown here is derived from an EMBL/GenBank/DDBJ whole genome shotgun (WGS) entry which is preliminary data.</text>
</comment>
<evidence type="ECO:0000313" key="2">
    <source>
        <dbReference type="EMBL" id="MBB6469584.1"/>
    </source>
</evidence>
<dbReference type="InterPro" id="IPR032710">
    <property type="entry name" value="NTF2-like_dom_sf"/>
</dbReference>
<dbReference type="SUPFAM" id="SSF54427">
    <property type="entry name" value="NTF2-like"/>
    <property type="match status" value="1"/>
</dbReference>
<dbReference type="AlphaFoldDB" id="A0A8E2BFK3"/>
<name>A0A8E2BFK3_9HYPH</name>
<proteinExistence type="predicted"/>